<protein>
    <recommendedName>
        <fullName evidence="11">Putative inorganic phosphate cotransporter</fullName>
    </recommendedName>
</protein>
<dbReference type="AlphaFoldDB" id="A0A6J2Y8R3"/>
<keyword evidence="6 12" id="KW-1133">Transmembrane helix</keyword>
<feature type="transmembrane region" description="Helical" evidence="12">
    <location>
        <begin position="386"/>
        <end position="409"/>
    </location>
</feature>
<dbReference type="PANTHER" id="PTHR11662">
    <property type="entry name" value="SOLUTE CARRIER FAMILY 17"/>
    <property type="match status" value="1"/>
</dbReference>
<feature type="transmembrane region" description="Helical" evidence="12">
    <location>
        <begin position="160"/>
        <end position="180"/>
    </location>
</feature>
<dbReference type="GeneID" id="115885438"/>
<evidence type="ECO:0000256" key="4">
    <source>
        <dbReference type="ARBA" id="ARBA00022692"/>
    </source>
</evidence>
<dbReference type="InterPro" id="IPR036259">
    <property type="entry name" value="MFS_trans_sf"/>
</dbReference>
<dbReference type="GO" id="GO:0015293">
    <property type="term" value="F:symporter activity"/>
    <property type="evidence" value="ECO:0007669"/>
    <property type="project" value="UniProtKB-KW"/>
</dbReference>
<dbReference type="GO" id="GO:0016020">
    <property type="term" value="C:membrane"/>
    <property type="evidence" value="ECO:0007669"/>
    <property type="project" value="UniProtKB-SubCell"/>
</dbReference>
<gene>
    <name evidence="15" type="primary">LOC115885438</name>
</gene>
<comment type="subcellular location">
    <subcellularLocation>
        <location evidence="1">Membrane</location>
        <topology evidence="1">Multi-pass membrane protein</topology>
    </subcellularLocation>
</comment>
<dbReference type="Gene3D" id="1.20.1250.20">
    <property type="entry name" value="MFS general substrate transporter like domains"/>
    <property type="match status" value="2"/>
</dbReference>
<dbReference type="OrthoDB" id="2985014at2759"/>
<feature type="transmembrane region" description="Helical" evidence="12">
    <location>
        <begin position="354"/>
        <end position="374"/>
    </location>
</feature>
<evidence type="ECO:0000256" key="2">
    <source>
        <dbReference type="ARBA" id="ARBA00008586"/>
    </source>
</evidence>
<accession>A0A6J2Y8R3</accession>
<keyword evidence="8 12" id="KW-0472">Membrane</keyword>
<evidence type="ECO:0000256" key="11">
    <source>
        <dbReference type="ARBA" id="ARBA00068450"/>
    </source>
</evidence>
<keyword evidence="9" id="KW-0739">Sodium transport</keyword>
<evidence type="ECO:0000256" key="10">
    <source>
        <dbReference type="ARBA" id="ARBA00054632"/>
    </source>
</evidence>
<feature type="transmembrane region" description="Helical" evidence="12">
    <location>
        <begin position="421"/>
        <end position="446"/>
    </location>
</feature>
<dbReference type="GO" id="GO:0006820">
    <property type="term" value="P:monoatomic anion transport"/>
    <property type="evidence" value="ECO:0007669"/>
    <property type="project" value="TreeGrafter"/>
</dbReference>
<comment type="function">
    <text evidence="10">May be an inorganic phosphate cotransporter.</text>
</comment>
<feature type="transmembrane region" description="Helical" evidence="12">
    <location>
        <begin position="96"/>
        <end position="119"/>
    </location>
</feature>
<dbReference type="InterPro" id="IPR050382">
    <property type="entry name" value="MFS_Na/Anion_cotransporter"/>
</dbReference>
<keyword evidence="14" id="KW-1185">Reference proteome</keyword>
<dbReference type="Proteomes" id="UP000504635">
    <property type="component" value="Unplaced"/>
</dbReference>
<proteinExistence type="inferred from homology"/>
<dbReference type="GO" id="GO:0006814">
    <property type="term" value="P:sodium ion transport"/>
    <property type="evidence" value="ECO:0007669"/>
    <property type="project" value="UniProtKB-KW"/>
</dbReference>
<comment type="similarity">
    <text evidence="2">Belongs to the major facilitator superfamily. Sodium/anion cotransporter family.</text>
</comment>
<feature type="transmembrane region" description="Helical" evidence="12">
    <location>
        <begin position="125"/>
        <end position="148"/>
    </location>
</feature>
<dbReference type="KEGG" id="soy:115885438"/>
<dbReference type="FunFam" id="1.20.1250.20:FF:000003">
    <property type="entry name" value="Solute carrier family 17 member 3"/>
    <property type="match status" value="1"/>
</dbReference>
<dbReference type="PROSITE" id="PS50850">
    <property type="entry name" value="MFS"/>
    <property type="match status" value="1"/>
</dbReference>
<evidence type="ECO:0000256" key="3">
    <source>
        <dbReference type="ARBA" id="ARBA00022448"/>
    </source>
</evidence>
<keyword evidence="9" id="KW-0406">Ion transport</keyword>
<evidence type="ECO:0000256" key="8">
    <source>
        <dbReference type="ARBA" id="ARBA00023136"/>
    </source>
</evidence>
<dbReference type="RefSeq" id="XP_030760218.1">
    <property type="nucleotide sequence ID" value="XM_030904358.1"/>
</dbReference>
<keyword evidence="3" id="KW-0813">Transport</keyword>
<dbReference type="SUPFAM" id="SSF103473">
    <property type="entry name" value="MFS general substrate transporter"/>
    <property type="match status" value="1"/>
</dbReference>
<keyword evidence="4 12" id="KW-0812">Transmembrane</keyword>
<keyword evidence="7" id="KW-0915">Sodium</keyword>
<dbReference type="InterPro" id="IPR011701">
    <property type="entry name" value="MFS"/>
</dbReference>
<name>A0A6J2Y8R3_SITOR</name>
<evidence type="ECO:0000256" key="6">
    <source>
        <dbReference type="ARBA" id="ARBA00022989"/>
    </source>
</evidence>
<evidence type="ECO:0000256" key="9">
    <source>
        <dbReference type="ARBA" id="ARBA00023201"/>
    </source>
</evidence>
<evidence type="ECO:0000256" key="12">
    <source>
        <dbReference type="SAM" id="Phobius"/>
    </source>
</evidence>
<feature type="transmembrane region" description="Helical" evidence="12">
    <location>
        <begin position="330"/>
        <end position="348"/>
    </location>
</feature>
<evidence type="ECO:0000256" key="7">
    <source>
        <dbReference type="ARBA" id="ARBA00023053"/>
    </source>
</evidence>
<organism evidence="14 15">
    <name type="scientific">Sitophilus oryzae</name>
    <name type="common">Rice weevil</name>
    <name type="synonym">Curculio oryzae</name>
    <dbReference type="NCBI Taxonomy" id="7048"/>
    <lineage>
        <taxon>Eukaryota</taxon>
        <taxon>Metazoa</taxon>
        <taxon>Ecdysozoa</taxon>
        <taxon>Arthropoda</taxon>
        <taxon>Hexapoda</taxon>
        <taxon>Insecta</taxon>
        <taxon>Pterygota</taxon>
        <taxon>Neoptera</taxon>
        <taxon>Endopterygota</taxon>
        <taxon>Coleoptera</taxon>
        <taxon>Polyphaga</taxon>
        <taxon>Cucujiformia</taxon>
        <taxon>Curculionidae</taxon>
        <taxon>Dryophthorinae</taxon>
        <taxon>Sitophilus</taxon>
    </lineage>
</organism>
<dbReference type="Pfam" id="PF07690">
    <property type="entry name" value="MFS_1"/>
    <property type="match status" value="1"/>
</dbReference>
<evidence type="ECO:0000259" key="13">
    <source>
        <dbReference type="PROSITE" id="PS50850"/>
    </source>
</evidence>
<evidence type="ECO:0000313" key="15">
    <source>
        <dbReference type="RefSeq" id="XP_030760218.1"/>
    </source>
</evidence>
<sequence>MKTTIKNEKNMIKKVSKIGFRHSQALLFFFCLIVIHVTRGTMSLAIVAMTEKSSPNPNVPVYDWKNTNIILSSFFWTYFILQLFTGYIFKKFGFKQVLLVGILWNSAAFASIPFCAKLLGANLVIAIRMLQGFFQAFTYPACQTVLGVWAPVEERSKLSFLVYSGSSVGAMISMTVTGWISSSWYGWPLVFYIFGAFGVIWCVFWFFLGFESPAQHPWISDLEKNYIENSLEHTEENKQETQKIPLKAILTSVPFWALQIGNMGNSWANNIIDSDIPTFFSKIYGLDINSNGLISATPQITQLVVMILTAPLPDYIVSKGFVSLTNCRRIFQFLGAILPSVVLIGLAYTSKSEVVLGVILLNVIIGLNSLLLYASQINHVDLAPKYAGTLVGIENSCSMGVAMTGPIFVQYFVTELTDINLWRYVFIVMSITMTLTTLVFIIFGSAKVQWWNFTRRKENRNDPL</sequence>
<reference evidence="15" key="1">
    <citation type="submission" date="2025-08" db="UniProtKB">
        <authorList>
            <consortium name="RefSeq"/>
        </authorList>
    </citation>
    <scope>IDENTIFICATION</scope>
    <source>
        <tissue evidence="15">Gonads</tissue>
    </source>
</reference>
<feature type="domain" description="Major facilitator superfamily (MFS) profile" evidence="13">
    <location>
        <begin position="24"/>
        <end position="448"/>
    </location>
</feature>
<feature type="transmembrane region" description="Helical" evidence="12">
    <location>
        <begin position="69"/>
        <end position="89"/>
    </location>
</feature>
<dbReference type="PANTHER" id="PTHR11662:SF280">
    <property type="entry name" value="FI21844P1-RELATED"/>
    <property type="match status" value="1"/>
</dbReference>
<dbReference type="InParanoid" id="A0A6J2Y8R3"/>
<dbReference type="FunFam" id="1.20.1250.20:FF:000144">
    <property type="entry name" value="Picot, isoform B"/>
    <property type="match status" value="1"/>
</dbReference>
<evidence type="ECO:0000313" key="14">
    <source>
        <dbReference type="Proteomes" id="UP000504635"/>
    </source>
</evidence>
<keyword evidence="5" id="KW-0769">Symport</keyword>
<feature type="transmembrane region" description="Helical" evidence="12">
    <location>
        <begin position="186"/>
        <end position="208"/>
    </location>
</feature>
<evidence type="ECO:0000256" key="5">
    <source>
        <dbReference type="ARBA" id="ARBA00022847"/>
    </source>
</evidence>
<evidence type="ECO:0000256" key="1">
    <source>
        <dbReference type="ARBA" id="ARBA00004141"/>
    </source>
</evidence>
<dbReference type="InterPro" id="IPR020846">
    <property type="entry name" value="MFS_dom"/>
</dbReference>